<evidence type="ECO:0000256" key="1">
    <source>
        <dbReference type="SAM" id="MobiDB-lite"/>
    </source>
</evidence>
<name>A0A2X0PFV7_9BASI</name>
<feature type="region of interest" description="Disordered" evidence="1">
    <location>
        <begin position="129"/>
        <end position="157"/>
    </location>
</feature>
<gene>
    <name evidence="2" type="primary">BQ5605_C009g05689</name>
    <name evidence="2" type="ORF">BQ5605_C009G05689</name>
</gene>
<sequence>MTIPAPTPFGPLPTELEHLHSTFGYKFDPHLYLHLRLALASGASHLLVRLSSTTLDQHERAEAVAALVAQVDWICRTLYGLETNAVQCPRHPTSANAFLRSWLVPDPNHTAFVPDSASTRFIPRLATVPSTSRAVSPSTNPNPALANPSRSMSQPRSPLVGLDIDIERNASSSLLHGLAESGKPSILTGATSRSTSHELRPDPQTQTSLDLTPRPTHSQTPDHSGLATPMTTSAVQWGPTSPTISSPTFVQRSKLDLLHLNSPTLTRQRRSTITVRSSSSLPLSSRRLPQVVILERMDRTSPRTQQGILKTLRERRITLDRPVNTSSGLGLGRDPNSTGTPTSTTTTTTTTAMGSGSGAGTLNGFLRSRRASEEVQSGEDRKEDVDWVLPEGFLCIAIVLEEGNRGDWGGLDRYLVSLKRKRGEGLVARDTVSLKLMQRTSLRKLDQFALSLTIHPDTYDFRHPPTHLSHPLSNPPISSLPFPSTILPSTFSDALINYQNDLISTLRHHPQLDGRFLTARASKDLTTILKTSIVLRQGHSVTPNQNEERSPPNPIVLPNDVIHVLLPVLGHRLRIRNAKDEKSVFWGSEIGALERRRAREGGVESVIRKVTEEV</sequence>
<protein>
    <submittedName>
        <fullName evidence="2">BQ5605_C009g05689 protein</fullName>
    </submittedName>
</protein>
<reference evidence="2 3" key="1">
    <citation type="submission" date="2016-11" db="EMBL/GenBank/DDBJ databases">
        <authorList>
            <person name="Jaros S."/>
            <person name="Januszkiewicz K."/>
            <person name="Wedrychowicz H."/>
        </authorList>
    </citation>
    <scope>NUCLEOTIDE SEQUENCE [LARGE SCALE GENOMIC DNA]</scope>
</reference>
<dbReference type="STRING" id="796604.A0A2X0PFV7"/>
<dbReference type="EMBL" id="FQNC01000049">
    <property type="protein sequence ID" value="SGY84321.1"/>
    <property type="molecule type" value="Genomic_DNA"/>
</dbReference>
<organism evidence="2 3">
    <name type="scientific">Microbotryum silenes-dioicae</name>
    <dbReference type="NCBI Taxonomy" id="796604"/>
    <lineage>
        <taxon>Eukaryota</taxon>
        <taxon>Fungi</taxon>
        <taxon>Dikarya</taxon>
        <taxon>Basidiomycota</taxon>
        <taxon>Pucciniomycotina</taxon>
        <taxon>Microbotryomycetes</taxon>
        <taxon>Microbotryales</taxon>
        <taxon>Microbotryaceae</taxon>
        <taxon>Microbotryum</taxon>
    </lineage>
</organism>
<feature type="region of interest" description="Disordered" evidence="1">
    <location>
        <begin position="320"/>
        <end position="363"/>
    </location>
</feature>
<evidence type="ECO:0000313" key="2">
    <source>
        <dbReference type="EMBL" id="SGY84321.1"/>
    </source>
</evidence>
<feature type="compositionally biased region" description="Low complexity" evidence="1">
    <location>
        <begin position="337"/>
        <end position="354"/>
    </location>
</feature>
<proteinExistence type="predicted"/>
<dbReference type="AlphaFoldDB" id="A0A2X0PFV7"/>
<keyword evidence="3" id="KW-1185">Reference proteome</keyword>
<feature type="region of interest" description="Disordered" evidence="1">
    <location>
        <begin position="182"/>
        <end position="246"/>
    </location>
</feature>
<accession>A0A2X0PFV7</accession>
<feature type="compositionally biased region" description="Polar residues" evidence="1">
    <location>
        <begin position="129"/>
        <end position="156"/>
    </location>
</feature>
<evidence type="ECO:0000313" key="3">
    <source>
        <dbReference type="Proteomes" id="UP000249464"/>
    </source>
</evidence>
<feature type="compositionally biased region" description="Polar residues" evidence="1">
    <location>
        <begin position="229"/>
        <end position="246"/>
    </location>
</feature>
<feature type="compositionally biased region" description="Polar residues" evidence="1">
    <location>
        <begin position="203"/>
        <end position="222"/>
    </location>
</feature>
<dbReference type="Proteomes" id="UP000249464">
    <property type="component" value="Unassembled WGS sequence"/>
</dbReference>